<keyword evidence="5 10" id="KW-0346">Stress response</keyword>
<dbReference type="Gene3D" id="3.90.20.20">
    <property type="match status" value="1"/>
</dbReference>
<feature type="region of interest" description="Disordered" evidence="13">
    <location>
        <begin position="1"/>
        <end position="34"/>
    </location>
</feature>
<dbReference type="HAMAP" id="MF_01151">
    <property type="entry name" value="GrpE"/>
    <property type="match status" value="1"/>
</dbReference>
<evidence type="ECO:0000256" key="12">
    <source>
        <dbReference type="RuleBase" id="RU004478"/>
    </source>
</evidence>
<dbReference type="GO" id="GO:0042803">
    <property type="term" value="F:protein homodimerization activity"/>
    <property type="evidence" value="ECO:0007669"/>
    <property type="project" value="InterPro"/>
</dbReference>
<dbReference type="PANTHER" id="PTHR21237:SF23">
    <property type="entry name" value="GRPE PROTEIN HOMOLOG, MITOCHONDRIAL"/>
    <property type="match status" value="1"/>
</dbReference>
<evidence type="ECO:0000256" key="10">
    <source>
        <dbReference type="HAMAP-Rule" id="MF_01151"/>
    </source>
</evidence>
<feature type="compositionally biased region" description="Basic and acidic residues" evidence="13">
    <location>
        <begin position="1"/>
        <end position="13"/>
    </location>
</feature>
<comment type="subunit">
    <text evidence="3 10">Homodimer.</text>
</comment>
<dbReference type="NCBIfam" id="NF010738">
    <property type="entry name" value="PRK14140.1"/>
    <property type="match status" value="1"/>
</dbReference>
<dbReference type="EMBL" id="FNQE01000024">
    <property type="protein sequence ID" value="SDZ19668.1"/>
    <property type="molecule type" value="Genomic_DNA"/>
</dbReference>
<evidence type="ECO:0000256" key="1">
    <source>
        <dbReference type="ARBA" id="ARBA00004496"/>
    </source>
</evidence>
<keyword evidence="6 10" id="KW-0143">Chaperone</keyword>
<dbReference type="AlphaFoldDB" id="A0A1H3R366"/>
<sequence>MVKKSNEDIKEQNLENESVDSNLEANAEEMNEDKEISLDELMDKYNKKTNEWEELSNRYIRLQADFNNFKKRTEKERESTYQFATQDIMTSLLPVLDNFDRALGVDIEETNVKNLYKGVEMVHNQLLEVLQSKGLEEISSLNEQFDPNFHHAVVQEESENHDENTIIEVFQKGYKVKDKVIRPSMVKVSK</sequence>
<dbReference type="PANTHER" id="PTHR21237">
    <property type="entry name" value="GRPE PROTEIN"/>
    <property type="match status" value="1"/>
</dbReference>
<evidence type="ECO:0000256" key="5">
    <source>
        <dbReference type="ARBA" id="ARBA00023016"/>
    </source>
</evidence>
<organism evidence="14 15">
    <name type="scientific">Proteiniborus ethanoligenes</name>
    <dbReference type="NCBI Taxonomy" id="415015"/>
    <lineage>
        <taxon>Bacteria</taxon>
        <taxon>Bacillati</taxon>
        <taxon>Bacillota</taxon>
        <taxon>Clostridia</taxon>
        <taxon>Eubacteriales</taxon>
        <taxon>Proteiniborus</taxon>
    </lineage>
</organism>
<protein>
    <recommendedName>
        <fullName evidence="8 10">Protein GrpE</fullName>
    </recommendedName>
    <alternativeName>
        <fullName evidence="9 10">HSP-70 cofactor</fullName>
    </alternativeName>
</protein>
<comment type="similarity">
    <text evidence="2 10 12">Belongs to the GrpE family.</text>
</comment>
<comment type="function">
    <text evidence="7 10 11">Participates actively in the response to hyperosmotic and heat shock by preventing the aggregation of stress-denatured proteins, in association with DnaK and GrpE. It is the nucleotide exchange factor for DnaK and may function as a thermosensor. Unfolded proteins bind initially to DnaJ; upon interaction with the DnaJ-bound protein, DnaK hydrolyzes its bound ATP, resulting in the formation of a stable complex. GrpE releases ADP from DnaK; ATP binding to DnaK triggers the release of the substrate protein, thus completing the reaction cycle. Several rounds of ATP-dependent interactions between DnaJ, DnaK and GrpE are required for fully efficient folding.</text>
</comment>
<dbReference type="PROSITE" id="PS01071">
    <property type="entry name" value="GRPE"/>
    <property type="match status" value="1"/>
</dbReference>
<dbReference type="PRINTS" id="PR00773">
    <property type="entry name" value="GRPEPROTEIN"/>
</dbReference>
<proteinExistence type="inferred from homology"/>
<comment type="subcellular location">
    <subcellularLocation>
        <location evidence="1 10">Cytoplasm</location>
    </subcellularLocation>
</comment>
<evidence type="ECO:0000256" key="11">
    <source>
        <dbReference type="RuleBase" id="RU000639"/>
    </source>
</evidence>
<evidence type="ECO:0000256" key="7">
    <source>
        <dbReference type="ARBA" id="ARBA00053401"/>
    </source>
</evidence>
<dbReference type="InterPro" id="IPR013805">
    <property type="entry name" value="GrpE_CC"/>
</dbReference>
<reference evidence="14 15" key="1">
    <citation type="submission" date="2016-10" db="EMBL/GenBank/DDBJ databases">
        <authorList>
            <person name="de Groot N.N."/>
        </authorList>
    </citation>
    <scope>NUCLEOTIDE SEQUENCE [LARGE SCALE GENOMIC DNA]</scope>
    <source>
        <strain evidence="14 15">DSM 21650</strain>
    </source>
</reference>
<dbReference type="GO" id="GO:0000774">
    <property type="term" value="F:adenyl-nucleotide exchange factor activity"/>
    <property type="evidence" value="ECO:0007669"/>
    <property type="project" value="InterPro"/>
</dbReference>
<accession>A0A1H3R366</accession>
<dbReference type="GO" id="GO:0005737">
    <property type="term" value="C:cytoplasm"/>
    <property type="evidence" value="ECO:0007669"/>
    <property type="project" value="UniProtKB-SubCell"/>
</dbReference>
<keyword evidence="4 10" id="KW-0963">Cytoplasm</keyword>
<dbReference type="Pfam" id="PF01025">
    <property type="entry name" value="GrpE"/>
    <property type="match status" value="1"/>
</dbReference>
<dbReference type="GO" id="GO:0051082">
    <property type="term" value="F:unfolded protein binding"/>
    <property type="evidence" value="ECO:0007669"/>
    <property type="project" value="TreeGrafter"/>
</dbReference>
<evidence type="ECO:0000256" key="9">
    <source>
        <dbReference type="ARBA" id="ARBA00076414"/>
    </source>
</evidence>
<dbReference type="CDD" id="cd00446">
    <property type="entry name" value="GrpE"/>
    <property type="match status" value="1"/>
</dbReference>
<dbReference type="GO" id="GO:0051087">
    <property type="term" value="F:protein-folding chaperone binding"/>
    <property type="evidence" value="ECO:0007669"/>
    <property type="project" value="InterPro"/>
</dbReference>
<evidence type="ECO:0000256" key="3">
    <source>
        <dbReference type="ARBA" id="ARBA00011738"/>
    </source>
</evidence>
<dbReference type="RefSeq" id="WP_091731066.1">
    <property type="nucleotide sequence ID" value="NZ_FNQE01000024.1"/>
</dbReference>
<evidence type="ECO:0000256" key="8">
    <source>
        <dbReference type="ARBA" id="ARBA00072274"/>
    </source>
</evidence>
<name>A0A1H3R366_9FIRM</name>
<keyword evidence="15" id="KW-1185">Reference proteome</keyword>
<dbReference type="SUPFAM" id="SSF58014">
    <property type="entry name" value="Coiled-coil domain of nucleotide exchange factor GrpE"/>
    <property type="match status" value="1"/>
</dbReference>
<evidence type="ECO:0000256" key="6">
    <source>
        <dbReference type="ARBA" id="ARBA00023186"/>
    </source>
</evidence>
<dbReference type="OrthoDB" id="9812586at2"/>
<dbReference type="SUPFAM" id="SSF51064">
    <property type="entry name" value="Head domain of nucleotide exchange factor GrpE"/>
    <property type="match status" value="1"/>
</dbReference>
<dbReference type="Gene3D" id="2.30.22.10">
    <property type="entry name" value="Head domain of nucleotide exchange factor GrpE"/>
    <property type="match status" value="1"/>
</dbReference>
<gene>
    <name evidence="10" type="primary">grpE</name>
    <name evidence="14" type="ORF">SAMN05660462_02177</name>
</gene>
<dbReference type="GO" id="GO:0006457">
    <property type="term" value="P:protein folding"/>
    <property type="evidence" value="ECO:0007669"/>
    <property type="project" value="InterPro"/>
</dbReference>
<dbReference type="InterPro" id="IPR009012">
    <property type="entry name" value="GrpE_head"/>
</dbReference>
<evidence type="ECO:0000313" key="15">
    <source>
        <dbReference type="Proteomes" id="UP000198625"/>
    </source>
</evidence>
<evidence type="ECO:0000256" key="2">
    <source>
        <dbReference type="ARBA" id="ARBA00009054"/>
    </source>
</evidence>
<dbReference type="STRING" id="415015.SAMN05660462_02177"/>
<evidence type="ECO:0000313" key="14">
    <source>
        <dbReference type="EMBL" id="SDZ19668.1"/>
    </source>
</evidence>
<dbReference type="InterPro" id="IPR000740">
    <property type="entry name" value="GrpE"/>
</dbReference>
<evidence type="ECO:0000256" key="4">
    <source>
        <dbReference type="ARBA" id="ARBA00022490"/>
    </source>
</evidence>
<feature type="compositionally biased region" description="Polar residues" evidence="13">
    <location>
        <begin position="15"/>
        <end position="24"/>
    </location>
</feature>
<evidence type="ECO:0000256" key="13">
    <source>
        <dbReference type="SAM" id="MobiDB-lite"/>
    </source>
</evidence>
<dbReference type="FunFam" id="2.30.22.10:FF:000001">
    <property type="entry name" value="Protein GrpE"/>
    <property type="match status" value="1"/>
</dbReference>
<dbReference type="Proteomes" id="UP000198625">
    <property type="component" value="Unassembled WGS sequence"/>
</dbReference>